<feature type="region of interest" description="Disordered" evidence="1">
    <location>
        <begin position="96"/>
        <end position="152"/>
    </location>
</feature>
<dbReference type="AlphaFoldDB" id="A0A7N2LJS6"/>
<reference evidence="2 3" key="1">
    <citation type="journal article" date="2016" name="G3 (Bethesda)">
        <title>First Draft Assembly and Annotation of the Genome of a California Endemic Oak Quercus lobata Nee (Fagaceae).</title>
        <authorList>
            <person name="Sork V.L."/>
            <person name="Fitz-Gibbon S.T."/>
            <person name="Puiu D."/>
            <person name="Crepeau M."/>
            <person name="Gugger P.F."/>
            <person name="Sherman R."/>
            <person name="Stevens K."/>
            <person name="Langley C.H."/>
            <person name="Pellegrini M."/>
            <person name="Salzberg S.L."/>
        </authorList>
    </citation>
    <scope>NUCLEOTIDE SEQUENCE [LARGE SCALE GENOMIC DNA]</scope>
    <source>
        <strain evidence="2 3">cv. SW786</strain>
    </source>
</reference>
<dbReference type="InParanoid" id="A0A7N2LJS6"/>
<protein>
    <submittedName>
        <fullName evidence="2">Uncharacterized protein</fullName>
    </submittedName>
</protein>
<proteinExistence type="predicted"/>
<feature type="compositionally biased region" description="Polar residues" evidence="1">
    <location>
        <begin position="135"/>
        <end position="152"/>
    </location>
</feature>
<dbReference type="PANTHER" id="PTHR33052">
    <property type="entry name" value="DUF4228 DOMAIN PROTEIN-RELATED"/>
    <property type="match status" value="1"/>
</dbReference>
<organism evidence="2 3">
    <name type="scientific">Quercus lobata</name>
    <name type="common">Valley oak</name>
    <dbReference type="NCBI Taxonomy" id="97700"/>
    <lineage>
        <taxon>Eukaryota</taxon>
        <taxon>Viridiplantae</taxon>
        <taxon>Streptophyta</taxon>
        <taxon>Embryophyta</taxon>
        <taxon>Tracheophyta</taxon>
        <taxon>Spermatophyta</taxon>
        <taxon>Magnoliopsida</taxon>
        <taxon>eudicotyledons</taxon>
        <taxon>Gunneridae</taxon>
        <taxon>Pentapetalae</taxon>
        <taxon>rosids</taxon>
        <taxon>fabids</taxon>
        <taxon>Fagales</taxon>
        <taxon>Fagaceae</taxon>
        <taxon>Quercus</taxon>
    </lineage>
</organism>
<dbReference type="EnsemblPlants" id="QL04p067058:mrna">
    <property type="protein sequence ID" value="QL04p067058:mrna"/>
    <property type="gene ID" value="QL04p067058"/>
</dbReference>
<dbReference type="OMA" id="ISECHVE"/>
<evidence type="ECO:0000256" key="1">
    <source>
        <dbReference type="SAM" id="MobiDB-lite"/>
    </source>
</evidence>
<name>A0A7N2LJS6_QUELO</name>
<dbReference type="Proteomes" id="UP000594261">
    <property type="component" value="Chromosome 4"/>
</dbReference>
<keyword evidence="3" id="KW-1185">Reference proteome</keyword>
<dbReference type="Pfam" id="PF14009">
    <property type="entry name" value="PADRE"/>
    <property type="match status" value="1"/>
</dbReference>
<feature type="compositionally biased region" description="Polar residues" evidence="1">
    <location>
        <begin position="109"/>
        <end position="120"/>
    </location>
</feature>
<dbReference type="Gramene" id="QL04p067058:mrna">
    <property type="protein sequence ID" value="QL04p067058:mrna"/>
    <property type="gene ID" value="QL04p067058"/>
</dbReference>
<evidence type="ECO:0000313" key="2">
    <source>
        <dbReference type="EnsemblPlants" id="QL04p067058:mrna"/>
    </source>
</evidence>
<dbReference type="EMBL" id="LRBV02000004">
    <property type="status" value="NOT_ANNOTATED_CDS"/>
    <property type="molecule type" value="Genomic_DNA"/>
</dbReference>
<accession>A0A7N2LJS6</accession>
<dbReference type="InterPro" id="IPR025322">
    <property type="entry name" value="PADRE_dom"/>
</dbReference>
<reference evidence="2" key="2">
    <citation type="submission" date="2021-01" db="UniProtKB">
        <authorList>
            <consortium name="EnsemblPlants"/>
        </authorList>
    </citation>
    <scope>IDENTIFICATION</scope>
</reference>
<evidence type="ECO:0000313" key="3">
    <source>
        <dbReference type="Proteomes" id="UP000594261"/>
    </source>
</evidence>
<sequence length="152" mass="17244">MLKKILKVHKLNPFPRSAVLKIVHAGGNVECYYMAITAARIMEKYPKVLLARPEVFRRPWDSVVRPDEILTPASRRKFSGKTKKDVSFYGIDVKQKVSTSRGEKKGKEVNTSISRKSSNPQPAPHGEKRRVRNAVTWQPSLTAISESLRSEE</sequence>